<sequence length="77" mass="8561">MTPRESFAAVQELATLADDHTEGLDRIRARLDDLDRAELEEALLSAVGALRSHYRTDAEWQAAALRVAEYMADTDDA</sequence>
<organism evidence="1 2">
    <name type="scientific">Streptomonospora wellingtoniae</name>
    <dbReference type="NCBI Taxonomy" id="3075544"/>
    <lineage>
        <taxon>Bacteria</taxon>
        <taxon>Bacillati</taxon>
        <taxon>Actinomycetota</taxon>
        <taxon>Actinomycetes</taxon>
        <taxon>Streptosporangiales</taxon>
        <taxon>Nocardiopsidaceae</taxon>
        <taxon>Streptomonospora</taxon>
    </lineage>
</organism>
<accession>A0ABU2KUJ3</accession>
<dbReference type="RefSeq" id="WP_311545412.1">
    <property type="nucleotide sequence ID" value="NZ_JAVREK010000011.1"/>
</dbReference>
<comment type="caution">
    <text evidence="1">The sequence shown here is derived from an EMBL/GenBank/DDBJ whole genome shotgun (WGS) entry which is preliminary data.</text>
</comment>
<evidence type="ECO:0000313" key="2">
    <source>
        <dbReference type="Proteomes" id="UP001183226"/>
    </source>
</evidence>
<keyword evidence="2" id="KW-1185">Reference proteome</keyword>
<proteinExistence type="predicted"/>
<name>A0ABU2KUJ3_9ACTN</name>
<gene>
    <name evidence="1" type="ORF">RM446_12465</name>
</gene>
<evidence type="ECO:0000313" key="1">
    <source>
        <dbReference type="EMBL" id="MDT0302928.1"/>
    </source>
</evidence>
<protein>
    <submittedName>
        <fullName evidence="1">Uncharacterized protein</fullName>
    </submittedName>
</protein>
<dbReference type="EMBL" id="JAVREK010000011">
    <property type="protein sequence ID" value="MDT0302928.1"/>
    <property type="molecule type" value="Genomic_DNA"/>
</dbReference>
<reference evidence="2" key="1">
    <citation type="submission" date="2023-07" db="EMBL/GenBank/DDBJ databases">
        <title>30 novel species of actinomycetes from the DSMZ collection.</title>
        <authorList>
            <person name="Nouioui I."/>
        </authorList>
    </citation>
    <scope>NUCLEOTIDE SEQUENCE [LARGE SCALE GENOMIC DNA]</scope>
    <source>
        <strain evidence="2">DSM 45055</strain>
    </source>
</reference>
<dbReference type="Proteomes" id="UP001183226">
    <property type="component" value="Unassembled WGS sequence"/>
</dbReference>